<dbReference type="OrthoDB" id="9801061at2"/>
<reference evidence="4" key="1">
    <citation type="submission" date="2016-10" db="EMBL/GenBank/DDBJ databases">
        <authorList>
            <person name="Varghese N."/>
            <person name="Submissions S."/>
        </authorList>
    </citation>
    <scope>NUCLEOTIDE SEQUENCE [LARGE SCALE GENOMIC DNA]</scope>
    <source>
        <strain evidence="4">DSM 45459</strain>
    </source>
</reference>
<feature type="domain" description="Peptidoglycan beta-N-acetylmuramidase NamZ N-terminal" evidence="1">
    <location>
        <begin position="60"/>
        <end position="272"/>
    </location>
</feature>
<keyword evidence="4" id="KW-1185">Reference proteome</keyword>
<evidence type="ECO:0000259" key="1">
    <source>
        <dbReference type="Pfam" id="PF07075"/>
    </source>
</evidence>
<dbReference type="PANTHER" id="PTHR42915">
    <property type="entry name" value="HYPOTHETICAL 460 KDA PROTEIN IN FEUA-SIGW INTERGENIC REGION [PRECURSOR]"/>
    <property type="match status" value="1"/>
</dbReference>
<dbReference type="RefSeq" id="WP_092527668.1">
    <property type="nucleotide sequence ID" value="NZ_FNKO01000002.1"/>
</dbReference>
<dbReference type="PIRSF" id="PIRSF016719">
    <property type="entry name" value="UCP016719"/>
    <property type="match status" value="1"/>
</dbReference>
<proteinExistence type="predicted"/>
<dbReference type="STRING" id="995062.SAMN04489718_2888"/>
<dbReference type="PROSITE" id="PS51318">
    <property type="entry name" value="TAT"/>
    <property type="match status" value="1"/>
</dbReference>
<organism evidence="3 4">
    <name type="scientific">Actinopolyspora saharensis</name>
    <dbReference type="NCBI Taxonomy" id="995062"/>
    <lineage>
        <taxon>Bacteria</taxon>
        <taxon>Bacillati</taxon>
        <taxon>Actinomycetota</taxon>
        <taxon>Actinomycetes</taxon>
        <taxon>Actinopolysporales</taxon>
        <taxon>Actinopolysporaceae</taxon>
        <taxon>Actinopolyspora</taxon>
    </lineage>
</organism>
<name>A0A1H1F800_9ACTN</name>
<evidence type="ECO:0000259" key="2">
    <source>
        <dbReference type="Pfam" id="PF20732"/>
    </source>
</evidence>
<feature type="domain" description="Peptidoglycan beta-N-acetylmuramidase NamZ C-terminal" evidence="2">
    <location>
        <begin position="277"/>
        <end position="427"/>
    </location>
</feature>
<dbReference type="Gene3D" id="3.90.1150.140">
    <property type="match status" value="1"/>
</dbReference>
<dbReference type="Pfam" id="PF20732">
    <property type="entry name" value="NamZ_C"/>
    <property type="match status" value="1"/>
</dbReference>
<dbReference type="InterPro" id="IPR008302">
    <property type="entry name" value="NamZ"/>
</dbReference>
<dbReference type="Gene3D" id="3.40.50.12170">
    <property type="entry name" value="Uncharacterised protein PF07075, DUF1343"/>
    <property type="match status" value="1"/>
</dbReference>
<protein>
    <submittedName>
        <fullName evidence="3">Uncharacterized conserved protein YbbC, DUF1343 family</fullName>
    </submittedName>
</protein>
<dbReference type="InterPro" id="IPR048502">
    <property type="entry name" value="NamZ_N"/>
</dbReference>
<dbReference type="AlphaFoldDB" id="A0A1H1F800"/>
<accession>A0A1H1F800</accession>
<gene>
    <name evidence="3" type="ORF">SAMN04489718_2888</name>
</gene>
<dbReference type="InterPro" id="IPR048503">
    <property type="entry name" value="NamZ_C"/>
</dbReference>
<evidence type="ECO:0000313" key="3">
    <source>
        <dbReference type="EMBL" id="SDQ96874.1"/>
    </source>
</evidence>
<dbReference type="EMBL" id="FNKO01000002">
    <property type="protein sequence ID" value="SDQ96874.1"/>
    <property type="molecule type" value="Genomic_DNA"/>
</dbReference>
<dbReference type="Proteomes" id="UP000199301">
    <property type="component" value="Unassembled WGS sequence"/>
</dbReference>
<dbReference type="PANTHER" id="PTHR42915:SF1">
    <property type="entry name" value="PEPTIDOGLYCAN BETA-N-ACETYLMURAMIDASE NAMZ"/>
    <property type="match status" value="1"/>
</dbReference>
<dbReference type="GO" id="GO:0033922">
    <property type="term" value="F:peptidoglycan beta-N-acetylmuramidase activity"/>
    <property type="evidence" value="ECO:0007669"/>
    <property type="project" value="InterPro"/>
</dbReference>
<sequence length="428" mass="46233">MSELDRRRFLLSSAVTAPVLGVGGASSAAAERRRAPDGRVRTGADVLAAEGWRRLRGTPVGVIANPTSALSEPQAGLPHIVDDMHSAAGVTTAAVFGPEHGFRGTAQAGGSEGDHTDPRTGIPVYDTYGADVGVLAGMLRDSGVRHLVFDIADVGARFYTYIWTMYTAMRAAVRTEVPFTVLDRPNPLGGSAFGPVLDPGFASGVGELPVAQQHGMTVGELARMFDAEFLPRDENARLPRLEVVRARGWSRELGFAGTGLPWIAPSPNMPTPDTAAVYPGTGMFEGTVLSEGRGTTRPFETIGAPGIDWRWAEQLNSAGLAGVFFNETYFVPTFSKHEGSTCGGVRLHRTGSDDFDAIRTAVAMIVHAKRLYPDVFGWRADNWIDRLTGSDRLRKMVDRGADTAEVVGAWRAELDEFRRAREPYLLYR</sequence>
<dbReference type="InterPro" id="IPR006311">
    <property type="entry name" value="TAT_signal"/>
</dbReference>
<evidence type="ECO:0000313" key="4">
    <source>
        <dbReference type="Proteomes" id="UP000199301"/>
    </source>
</evidence>
<dbReference type="Pfam" id="PF07075">
    <property type="entry name" value="NamZ_N"/>
    <property type="match status" value="1"/>
</dbReference>